<dbReference type="InterPro" id="IPR021868">
    <property type="entry name" value="Alpha_2_Macroglob_MG3"/>
</dbReference>
<feature type="domain" description="Cadherin" evidence="1">
    <location>
        <begin position="546"/>
        <end position="648"/>
    </location>
</feature>
<reference evidence="2" key="1">
    <citation type="submission" date="2016-10" db="EMBL/GenBank/DDBJ databases">
        <authorList>
            <person name="de Groot N.N."/>
        </authorList>
    </citation>
    <scope>NUCLEOTIDE SEQUENCE</scope>
</reference>
<dbReference type="GO" id="GO:0016020">
    <property type="term" value="C:membrane"/>
    <property type="evidence" value="ECO:0007669"/>
    <property type="project" value="InterPro"/>
</dbReference>
<dbReference type="PANTHER" id="PTHR40094">
    <property type="entry name" value="ALPHA-2-MACROGLOBULIN HOMOLOG"/>
    <property type="match status" value="1"/>
</dbReference>
<evidence type="ECO:0000259" key="1">
    <source>
        <dbReference type="PROSITE" id="PS50268"/>
    </source>
</evidence>
<dbReference type="Pfam" id="PF11974">
    <property type="entry name" value="bMG3"/>
    <property type="match status" value="1"/>
</dbReference>
<dbReference type="EMBL" id="FRYL01000004">
    <property type="protein sequence ID" value="SHO80330.1"/>
    <property type="molecule type" value="Genomic_DNA"/>
</dbReference>
<accession>A0A1W1EHK1</accession>
<dbReference type="PROSITE" id="PS50268">
    <property type="entry name" value="CADHERIN_2"/>
    <property type="match status" value="1"/>
</dbReference>
<evidence type="ECO:0000313" key="2">
    <source>
        <dbReference type="EMBL" id="SHO80330.1"/>
    </source>
</evidence>
<dbReference type="CDD" id="cd02891">
    <property type="entry name" value="A2M_like"/>
    <property type="match status" value="1"/>
</dbReference>
<protein>
    <submittedName>
        <fullName evidence="2">Alpha-2-macroglobulin</fullName>
    </submittedName>
</protein>
<organism evidence="2">
    <name type="scientific">hydrothermal vent metagenome</name>
    <dbReference type="NCBI Taxonomy" id="652676"/>
    <lineage>
        <taxon>unclassified sequences</taxon>
        <taxon>metagenomes</taxon>
        <taxon>ecological metagenomes</taxon>
    </lineage>
</organism>
<dbReference type="InterPro" id="IPR047565">
    <property type="entry name" value="Alpha-macroglob_thiol-ester_cl"/>
</dbReference>
<dbReference type="SMART" id="SM01419">
    <property type="entry name" value="Thiol-ester_cl"/>
    <property type="match status" value="1"/>
</dbReference>
<dbReference type="SMART" id="SM01360">
    <property type="entry name" value="A2M"/>
    <property type="match status" value="1"/>
</dbReference>
<name>A0A1W1EHK1_9ZZZZ</name>
<dbReference type="InterPro" id="IPR011625">
    <property type="entry name" value="A2M_N_BRD"/>
</dbReference>
<dbReference type="InterPro" id="IPR008930">
    <property type="entry name" value="Terpenoid_cyclase/PrenylTrfase"/>
</dbReference>
<dbReference type="GO" id="GO:0004866">
    <property type="term" value="F:endopeptidase inhibitor activity"/>
    <property type="evidence" value="ECO:0007669"/>
    <property type="project" value="InterPro"/>
</dbReference>
<dbReference type="InterPro" id="IPR051802">
    <property type="entry name" value="YfhM-like"/>
</dbReference>
<dbReference type="Gene3D" id="1.50.10.20">
    <property type="match status" value="1"/>
</dbReference>
<dbReference type="InterPro" id="IPR001599">
    <property type="entry name" value="Macroglobln_a2"/>
</dbReference>
<dbReference type="GO" id="GO:0005509">
    <property type="term" value="F:calcium ion binding"/>
    <property type="evidence" value="ECO:0007669"/>
    <property type="project" value="InterPro"/>
</dbReference>
<dbReference type="GO" id="GO:0007156">
    <property type="term" value="P:homophilic cell adhesion via plasma membrane adhesion molecules"/>
    <property type="evidence" value="ECO:0007669"/>
    <property type="project" value="InterPro"/>
</dbReference>
<dbReference type="Pfam" id="PF17973">
    <property type="entry name" value="bMG10"/>
    <property type="match status" value="1"/>
</dbReference>
<proteinExistence type="predicted"/>
<dbReference type="InterPro" id="IPR002126">
    <property type="entry name" value="Cadherin-like_dom"/>
</dbReference>
<dbReference type="InterPro" id="IPR041462">
    <property type="entry name" value="Bact_A2M_MG6"/>
</dbReference>
<dbReference type="InterPro" id="IPR041246">
    <property type="entry name" value="Bact_MG10"/>
</dbReference>
<dbReference type="Pfam" id="PF17962">
    <property type="entry name" value="bMG6"/>
    <property type="match status" value="1"/>
</dbReference>
<dbReference type="SUPFAM" id="SSF48239">
    <property type="entry name" value="Terpenoid cyclases/Protein prenyltransferases"/>
    <property type="match status" value="1"/>
</dbReference>
<gene>
    <name evidence="2" type="ORF">MNB_SV-15-656</name>
</gene>
<sequence length="1728" mass="197204">MFIVSFGFSTDLVYSSLDNSIKSNFDIFDKDTTYTHKKLLKCSPNIDVIYKILSADKIKIIPNIPLKSSTNYHCELNGEFFKDILSLDFTTDTFNMLDLKYFKNSNSLRVDFNDKINLDSIKSNILLFKVDNLSYSQLNYSILDIKDNSILLKINEPLGDILEVKILDKLTNRDGVKLANNIIKRLSTDGFKKAKLDKSIKEMDILDEPKIIALDNGKFVIRVYLDDSVDDFKKFIKIDGVKNYSFGEWNYIYYNYEDEDKNIDSSYYIDIKSDEFKPNSNYKITLKAGLKNYKELKEDKIYNLKSGDMKRNISFNKKEPYLSSVGEIGFSSINIDRATLILQRVTRDNYRYYINYNSANTDETTKYTEEIFAKELILDNPKNMVTKHKFLVKDLVGELKSGIYRITIDYEDREGKKIIDKSTSKVVFVSDIGVGANIAQNQAFITLISLSTAKPIEGARVDIYSKNNISIASGISDSDGIVKIDKIGLLSMKPSMVIVSSGDDKNFLYLDKSLNDISFKNIEELEDRYKAFIYFQSEIIRPDGEINALIVVKDRDFISASNLPIKLKLTSINSGKKVLSKVYTTTKAGLIDFNLKFDREYSTGSYKLAIYLGNKIIGSEVIAVESFIPPKIANKIDTKKDIYSTPEFINAKISSNYLFGMPSSNLEGTLSFSATHKEYKNSKYKNFSFSNSELEKSNELSYISQKDNFKLDKSGKSNILISTIPNQKVPSILNGRIGIKVMDDTQPVSTYKDITIYPYKNMVGVAVSSNRIEKGKEVEISTVLINPITNKKINQNLIMNIKKVTWHYSYVDNLYKWEKEVEVVESMSIKSNSTIKKSLDYGDYIIEVSDILGGHSASQELEVWWWGYSNPSPQNNLKSLDVSFEDREYKNGDTINATIKSPILEGQLIVTLEKDRVLWHKSIAISKGIAHIDIPINSNLNRGAYLHSVVIRKSDIGITPFRASSYDFIKFNRDEHKIDIDLDLVDISKSNQTQKLTIHTSKSAKVLISVVDEGILNMVYQEVPKIFEFFNDMALEQISYFDIYDKVMNFLSEGKLIDFGSDGDMLDKKKKHLPPKVDRVKPFKLWSKIMDCNGSISYDIKIPQFNGKARVVVVAINNSSIGVKSKDLIIRDDVIIKPSYPRFILSGDMIEVPIRVFNTTNSEKNISISFTKSDNLILLLKENNVLVAPKSSTIINAKLLSKNEGIGKIKLIAKDKNSSYYSDLEIGIFTPYTLESKSFQDSTTTPTNIRIDNRFIGAKASITLSNNPIGMMMGDLKYLIGYPYGCAEQTSSKLNAMLYASKYIKNSKLLRDREKFIYKGIKKLSSMQNSDGNFAYWYEGGKVDIYASIYASQTLLELDKNGFKIDENMKSKIFLALTNIVKSNSIESKYRVYAGYILSNYNRLELSLANMLYDKKLYSNYYLLNYYMSVIFKNLNMNNLSEEIYQSVANIKLSDFKEENFKNREGGYGTLSRDMAIVFYINSKYFSKSKDDFYIFKKHLSKLYSTHEKALALKALDAYIGDKSSKDIDIEIGINGELKRYSKNQTIEIDNISSPIIDINPIKGVANYSLEVYKHLPKDIKNSLSVDKDISIKREFVYDNDEKVDLNNIKQGEKFYSKIIINNKTKYNNIVINHRIPACFEIVNSRLSGDINKKSENIEIRNRDIRDDRVLYFVNLPKAKSGINEAIIYLPLIATSRGECILPSLLIEAMYDSRINDYAKESESVRVR</sequence>
<dbReference type="SMART" id="SM01359">
    <property type="entry name" value="A2M_N_2"/>
    <property type="match status" value="1"/>
</dbReference>
<dbReference type="PANTHER" id="PTHR40094:SF1">
    <property type="entry name" value="UBIQUITIN DOMAIN-CONTAINING PROTEIN"/>
    <property type="match status" value="1"/>
</dbReference>
<dbReference type="Pfam" id="PF07703">
    <property type="entry name" value="A2M_BRD"/>
    <property type="match status" value="1"/>
</dbReference>
<dbReference type="Pfam" id="PF00207">
    <property type="entry name" value="A2M"/>
    <property type="match status" value="1"/>
</dbReference>